<sequence>MLEVRRASLVRQMAFRQDSNDAELAIRHGHLAPPNSIPDSPRPQKPNGEHPLSNSSCLSVDVPTNKNRELRGMGKG</sequence>
<name>A0A2G5V3G5_9PELO</name>
<feature type="compositionally biased region" description="Polar residues" evidence="1">
    <location>
        <begin position="52"/>
        <end position="65"/>
    </location>
</feature>
<protein>
    <submittedName>
        <fullName evidence="2">Uncharacterized protein</fullName>
    </submittedName>
</protein>
<evidence type="ECO:0000313" key="3">
    <source>
        <dbReference type="Proteomes" id="UP000230233"/>
    </source>
</evidence>
<proteinExistence type="predicted"/>
<reference evidence="3" key="1">
    <citation type="submission" date="2017-10" db="EMBL/GenBank/DDBJ databases">
        <title>Rapid genome shrinkage in a self-fertile nematode reveals novel sperm competition proteins.</title>
        <authorList>
            <person name="Yin D."/>
            <person name="Schwarz E.M."/>
            <person name="Thomas C.G."/>
            <person name="Felde R.L."/>
            <person name="Korf I.F."/>
            <person name="Cutter A.D."/>
            <person name="Schartner C.M."/>
            <person name="Ralston E.J."/>
            <person name="Meyer B.J."/>
            <person name="Haag E.S."/>
        </authorList>
    </citation>
    <scope>NUCLEOTIDE SEQUENCE [LARGE SCALE GENOMIC DNA]</scope>
    <source>
        <strain evidence="3">JU1422</strain>
    </source>
</reference>
<evidence type="ECO:0000313" key="2">
    <source>
        <dbReference type="EMBL" id="PIC46046.1"/>
    </source>
</evidence>
<dbReference type="Proteomes" id="UP000230233">
    <property type="component" value="Chromosome II"/>
</dbReference>
<keyword evidence="3" id="KW-1185">Reference proteome</keyword>
<accession>A0A2G5V3G5</accession>
<gene>
    <name evidence="2" type="primary">Cni-C05D12.7</name>
    <name evidence="2" type="synonym">Cnig_chr_II.g5861</name>
    <name evidence="2" type="ORF">B9Z55_005861</name>
</gene>
<evidence type="ECO:0000256" key="1">
    <source>
        <dbReference type="SAM" id="MobiDB-lite"/>
    </source>
</evidence>
<dbReference type="OrthoDB" id="5831994at2759"/>
<feature type="compositionally biased region" description="Basic and acidic residues" evidence="1">
    <location>
        <begin position="66"/>
        <end position="76"/>
    </location>
</feature>
<dbReference type="EMBL" id="PDUG01000002">
    <property type="protein sequence ID" value="PIC46046.1"/>
    <property type="molecule type" value="Genomic_DNA"/>
</dbReference>
<dbReference type="AlphaFoldDB" id="A0A2G5V3G5"/>
<organism evidence="2 3">
    <name type="scientific">Caenorhabditis nigoni</name>
    <dbReference type="NCBI Taxonomy" id="1611254"/>
    <lineage>
        <taxon>Eukaryota</taxon>
        <taxon>Metazoa</taxon>
        <taxon>Ecdysozoa</taxon>
        <taxon>Nematoda</taxon>
        <taxon>Chromadorea</taxon>
        <taxon>Rhabditida</taxon>
        <taxon>Rhabditina</taxon>
        <taxon>Rhabditomorpha</taxon>
        <taxon>Rhabditoidea</taxon>
        <taxon>Rhabditidae</taxon>
        <taxon>Peloderinae</taxon>
        <taxon>Caenorhabditis</taxon>
    </lineage>
</organism>
<comment type="caution">
    <text evidence="2">The sequence shown here is derived from an EMBL/GenBank/DDBJ whole genome shotgun (WGS) entry which is preliminary data.</text>
</comment>
<feature type="region of interest" description="Disordered" evidence="1">
    <location>
        <begin position="30"/>
        <end position="76"/>
    </location>
</feature>